<keyword evidence="1" id="KW-0472">Membrane</keyword>
<dbReference type="RefSeq" id="WP_015256242.1">
    <property type="nucleotide sequence ID" value="NC_019897.1"/>
</dbReference>
<dbReference type="SUPFAM" id="SSF53098">
    <property type="entry name" value="Ribonuclease H-like"/>
    <property type="match status" value="1"/>
</dbReference>
<reference evidence="4" key="1">
    <citation type="submission" date="2012-01" db="EMBL/GenBank/DDBJ databases">
        <title>Complete sequence of chromosome of Thermobacillus composti KWC4.</title>
        <authorList>
            <person name="Lucas S."/>
            <person name="Han J."/>
            <person name="Lapidus A."/>
            <person name="Cheng J.-F."/>
            <person name="Goodwin L."/>
            <person name="Pitluck S."/>
            <person name="Peters L."/>
            <person name="Ovchinnikova G."/>
            <person name="Teshima H."/>
            <person name="Detter J.C."/>
            <person name="Han C."/>
            <person name="Tapia R."/>
            <person name="Land M."/>
            <person name="Hauser L."/>
            <person name="Kyrpides N."/>
            <person name="Ivanova N."/>
            <person name="Pagani I."/>
            <person name="Anderson I."/>
            <person name="Woyke T."/>
        </authorList>
    </citation>
    <scope>NUCLEOTIDE SEQUENCE [LARGE SCALE GENOMIC DNA]</scope>
    <source>
        <strain evidence="4">DSM 18247 / JCM 13945 / KWC4</strain>
    </source>
</reference>
<feature type="domain" description="Transposase DDE" evidence="2">
    <location>
        <begin position="8"/>
        <end position="433"/>
    </location>
</feature>
<evidence type="ECO:0000259" key="2">
    <source>
        <dbReference type="Pfam" id="PF13701"/>
    </source>
</evidence>
<organism evidence="3 4">
    <name type="scientific">Thermobacillus composti (strain DSM 18247 / JCM 13945 / KWC4)</name>
    <dbReference type="NCBI Taxonomy" id="717605"/>
    <lineage>
        <taxon>Bacteria</taxon>
        <taxon>Bacillati</taxon>
        <taxon>Bacillota</taxon>
        <taxon>Bacilli</taxon>
        <taxon>Bacillales</taxon>
        <taxon>Paenibacillaceae</taxon>
        <taxon>Thermobacillus</taxon>
    </lineage>
</organism>
<dbReference type="InterPro" id="IPR047960">
    <property type="entry name" value="Transpos_IS1380"/>
</dbReference>
<dbReference type="STRING" id="717605.Theco_3477"/>
<evidence type="ECO:0000313" key="4">
    <source>
        <dbReference type="Proteomes" id="UP000010795"/>
    </source>
</evidence>
<keyword evidence="1" id="KW-0812">Transmembrane</keyword>
<dbReference type="NCBIfam" id="NF033539">
    <property type="entry name" value="transpos_IS1380"/>
    <property type="match status" value="1"/>
</dbReference>
<dbReference type="Proteomes" id="UP000010795">
    <property type="component" value="Chromosome"/>
</dbReference>
<protein>
    <submittedName>
        <fullName evidence="3">Transposase family protein</fullName>
    </submittedName>
</protein>
<evidence type="ECO:0000313" key="3">
    <source>
        <dbReference type="EMBL" id="AGA59517.1"/>
    </source>
</evidence>
<dbReference type="OrthoDB" id="6627885at2"/>
<gene>
    <name evidence="3" type="ordered locus">Theco_3477</name>
</gene>
<dbReference type="Pfam" id="PF13701">
    <property type="entry name" value="DDE_Tnp_1_4"/>
    <property type="match status" value="1"/>
</dbReference>
<dbReference type="InterPro" id="IPR025668">
    <property type="entry name" value="Tnp_DDE_dom"/>
</dbReference>
<dbReference type="KEGG" id="tco:Theco_3477"/>
<dbReference type="HOGENOM" id="CLU_028186_1_0_9"/>
<dbReference type="InterPro" id="IPR012337">
    <property type="entry name" value="RNaseH-like_sf"/>
</dbReference>
<evidence type="ECO:0000256" key="1">
    <source>
        <dbReference type="SAM" id="Phobius"/>
    </source>
</evidence>
<keyword evidence="4" id="KW-1185">Reference proteome</keyword>
<feature type="transmembrane region" description="Helical" evidence="1">
    <location>
        <begin position="56"/>
        <end position="75"/>
    </location>
</feature>
<dbReference type="EMBL" id="CP003255">
    <property type="protein sequence ID" value="AGA59517.1"/>
    <property type="molecule type" value="Genomic_DNA"/>
</dbReference>
<name>L0EI79_THECK</name>
<proteinExistence type="predicted"/>
<sequence>MKSTTPVSKIKTEFSLRHATSFGGAKIFLEYLEKIKLAKALQGLSFAKANNSLFPLYRILLYLIVGWVLGCQRLFHFRKLQYDPLIRRFLGGRCPHHSLLYKELVRLGRFCPNLQLDLRKVNQEVIRPCLPSELILDLDSTVETVYGDQAGAAKGPNPHKPGRKSYHPLLVFEGQTRLCLNAMLRAGNTHASTDATSFLEQTLELLSGRTVKYARFDKGFGGEEFYSLWERKRIGYAGKLKWTGRLAKEVKTCRYWKRYVEDEEWVIEGITLLYKATSWKKPRRVAVIRKAQVADDGQGRLIFDTDWQYEAIVTNLEWEPIDVWRFYNQRCCVENDIKEAKDGFSIDRIATGDFEANELDLLIKMLAYNLYERFKRDYCEPVHWGYTIARFRLEFFHWAATIVRHSRKLILKLAHDFPYRHAWKRIEARLATMSG</sequence>
<keyword evidence="1" id="KW-1133">Transmembrane helix</keyword>
<dbReference type="eggNOG" id="COG3385">
    <property type="taxonomic scope" value="Bacteria"/>
</dbReference>
<dbReference type="AlphaFoldDB" id="L0EI79"/>
<accession>L0EI79</accession>